<dbReference type="InParanoid" id="K1QY44"/>
<feature type="region of interest" description="Disordered" evidence="1">
    <location>
        <begin position="34"/>
        <end position="53"/>
    </location>
</feature>
<sequence>MNCKRLNNLGQDSDRAPLRLSPDDGHQLVFRGISPAQRGSGDIPVPPSFSGVW</sequence>
<evidence type="ECO:0000313" key="2">
    <source>
        <dbReference type="EMBL" id="EKC38563.1"/>
    </source>
</evidence>
<proteinExistence type="predicted"/>
<gene>
    <name evidence="2" type="ORF">CGI_10025915</name>
</gene>
<dbReference type="EMBL" id="JH817665">
    <property type="protein sequence ID" value="EKC38563.1"/>
    <property type="molecule type" value="Genomic_DNA"/>
</dbReference>
<feature type="region of interest" description="Disordered" evidence="1">
    <location>
        <begin position="1"/>
        <end position="23"/>
    </location>
</feature>
<evidence type="ECO:0000256" key="1">
    <source>
        <dbReference type="SAM" id="MobiDB-lite"/>
    </source>
</evidence>
<protein>
    <submittedName>
        <fullName evidence="2">Uncharacterized protein</fullName>
    </submittedName>
</protein>
<dbReference type="AlphaFoldDB" id="K1QY44"/>
<organism evidence="2">
    <name type="scientific">Magallana gigas</name>
    <name type="common">Pacific oyster</name>
    <name type="synonym">Crassostrea gigas</name>
    <dbReference type="NCBI Taxonomy" id="29159"/>
    <lineage>
        <taxon>Eukaryota</taxon>
        <taxon>Metazoa</taxon>
        <taxon>Spiralia</taxon>
        <taxon>Lophotrochozoa</taxon>
        <taxon>Mollusca</taxon>
        <taxon>Bivalvia</taxon>
        <taxon>Autobranchia</taxon>
        <taxon>Pteriomorphia</taxon>
        <taxon>Ostreida</taxon>
        <taxon>Ostreoidea</taxon>
        <taxon>Ostreidae</taxon>
        <taxon>Magallana</taxon>
    </lineage>
</organism>
<reference evidence="2" key="1">
    <citation type="journal article" date="2012" name="Nature">
        <title>The oyster genome reveals stress adaptation and complexity of shell formation.</title>
        <authorList>
            <person name="Zhang G."/>
            <person name="Fang X."/>
            <person name="Guo X."/>
            <person name="Li L."/>
            <person name="Luo R."/>
            <person name="Xu F."/>
            <person name="Yang P."/>
            <person name="Zhang L."/>
            <person name="Wang X."/>
            <person name="Qi H."/>
            <person name="Xiong Z."/>
            <person name="Que H."/>
            <person name="Xie Y."/>
            <person name="Holland P.W."/>
            <person name="Paps J."/>
            <person name="Zhu Y."/>
            <person name="Wu F."/>
            <person name="Chen Y."/>
            <person name="Wang J."/>
            <person name="Peng C."/>
            <person name="Meng J."/>
            <person name="Yang L."/>
            <person name="Liu J."/>
            <person name="Wen B."/>
            <person name="Zhang N."/>
            <person name="Huang Z."/>
            <person name="Zhu Q."/>
            <person name="Feng Y."/>
            <person name="Mount A."/>
            <person name="Hedgecock D."/>
            <person name="Xu Z."/>
            <person name="Liu Y."/>
            <person name="Domazet-Loso T."/>
            <person name="Du Y."/>
            <person name="Sun X."/>
            <person name="Zhang S."/>
            <person name="Liu B."/>
            <person name="Cheng P."/>
            <person name="Jiang X."/>
            <person name="Li J."/>
            <person name="Fan D."/>
            <person name="Wang W."/>
            <person name="Fu W."/>
            <person name="Wang T."/>
            <person name="Wang B."/>
            <person name="Zhang J."/>
            <person name="Peng Z."/>
            <person name="Li Y."/>
            <person name="Li N."/>
            <person name="Wang J."/>
            <person name="Chen M."/>
            <person name="He Y."/>
            <person name="Tan F."/>
            <person name="Song X."/>
            <person name="Zheng Q."/>
            <person name="Huang R."/>
            <person name="Yang H."/>
            <person name="Du X."/>
            <person name="Chen L."/>
            <person name="Yang M."/>
            <person name="Gaffney P.M."/>
            <person name="Wang S."/>
            <person name="Luo L."/>
            <person name="She Z."/>
            <person name="Ming Y."/>
            <person name="Huang W."/>
            <person name="Zhang S."/>
            <person name="Huang B."/>
            <person name="Zhang Y."/>
            <person name="Qu T."/>
            <person name="Ni P."/>
            <person name="Miao G."/>
            <person name="Wang J."/>
            <person name="Wang Q."/>
            <person name="Steinberg C.E."/>
            <person name="Wang H."/>
            <person name="Li N."/>
            <person name="Qian L."/>
            <person name="Zhang G."/>
            <person name="Li Y."/>
            <person name="Yang H."/>
            <person name="Liu X."/>
            <person name="Wang J."/>
            <person name="Yin Y."/>
            <person name="Wang J."/>
        </authorList>
    </citation>
    <scope>NUCLEOTIDE SEQUENCE [LARGE SCALE GENOMIC DNA]</scope>
    <source>
        <strain evidence="2">05x7-T-G4-1.051#20</strain>
    </source>
</reference>
<accession>K1QY44</accession>
<feature type="compositionally biased region" description="Basic and acidic residues" evidence="1">
    <location>
        <begin position="12"/>
        <end position="23"/>
    </location>
</feature>
<name>K1QY44_MAGGI</name>
<dbReference type="HOGENOM" id="CLU_3070732_0_0_1"/>